<dbReference type="InterPro" id="IPR000210">
    <property type="entry name" value="BTB/POZ_dom"/>
</dbReference>
<accession>A0A517LLT3</accession>
<reference evidence="2 3" key="1">
    <citation type="submission" date="2019-07" db="EMBL/GenBank/DDBJ databases">
        <title>Finished genome of Venturia effusa.</title>
        <authorList>
            <person name="Young C.A."/>
            <person name="Cox M.P."/>
            <person name="Ganley A.R.D."/>
            <person name="David W.J."/>
        </authorList>
    </citation>
    <scope>NUCLEOTIDE SEQUENCE [LARGE SCALE GENOMIC DNA]</scope>
    <source>
        <strain evidence="3">albino</strain>
    </source>
</reference>
<dbReference type="STRING" id="50376.A0A517LLT3"/>
<proteinExistence type="predicted"/>
<dbReference type="PROSITE" id="PS50097">
    <property type="entry name" value="BTB"/>
    <property type="match status" value="1"/>
</dbReference>
<dbReference type="Gene3D" id="3.30.710.10">
    <property type="entry name" value="Potassium Channel Kv1.1, Chain A"/>
    <property type="match status" value="1"/>
</dbReference>
<dbReference type="CDD" id="cd18186">
    <property type="entry name" value="BTB_POZ_ZBTB_KLHL-like"/>
    <property type="match status" value="1"/>
</dbReference>
<dbReference type="Proteomes" id="UP000316270">
    <property type="component" value="Chromosome 15"/>
</dbReference>
<sequence>MADQVCKPPKKGHRPYKPLKDQNMVTISVGADFGESKEFVLPMEYLTSVSPYFEKAFEGSFREAGEKKIGLSNVEPDTFSIYVEWLHSRQIVDVDGGRFDGKKDALTEKARHMALLKLYIFADEYDNPQFRRDTLHAFTRYTNKYTECVGPDAICQAYDRLPPNSPLLRFLVDHYAYEWSPRTPDPAGTKLPIQFLYIVAIKLRAQAVDHQLPRSTKSPYLNDCDYHEHDGEKKEEK</sequence>
<dbReference type="OrthoDB" id="194443at2759"/>
<dbReference type="EMBL" id="CP042199">
    <property type="protein sequence ID" value="QDS76608.1"/>
    <property type="molecule type" value="Genomic_DNA"/>
</dbReference>
<evidence type="ECO:0000313" key="2">
    <source>
        <dbReference type="EMBL" id="QDS76608.1"/>
    </source>
</evidence>
<keyword evidence="3" id="KW-1185">Reference proteome</keyword>
<name>A0A517LLT3_9PEZI</name>
<dbReference type="SUPFAM" id="SSF54695">
    <property type="entry name" value="POZ domain"/>
    <property type="match status" value="1"/>
</dbReference>
<feature type="domain" description="BTB" evidence="1">
    <location>
        <begin position="23"/>
        <end position="91"/>
    </location>
</feature>
<evidence type="ECO:0000259" key="1">
    <source>
        <dbReference type="PROSITE" id="PS50097"/>
    </source>
</evidence>
<dbReference type="AlphaFoldDB" id="A0A517LLT3"/>
<dbReference type="PANTHER" id="PTHR47843:SF2">
    <property type="entry name" value="BTB DOMAIN-CONTAINING PROTEIN"/>
    <property type="match status" value="1"/>
</dbReference>
<organism evidence="2 3">
    <name type="scientific">Venturia effusa</name>
    <dbReference type="NCBI Taxonomy" id="50376"/>
    <lineage>
        <taxon>Eukaryota</taxon>
        <taxon>Fungi</taxon>
        <taxon>Dikarya</taxon>
        <taxon>Ascomycota</taxon>
        <taxon>Pezizomycotina</taxon>
        <taxon>Dothideomycetes</taxon>
        <taxon>Pleosporomycetidae</taxon>
        <taxon>Venturiales</taxon>
        <taxon>Venturiaceae</taxon>
        <taxon>Venturia</taxon>
    </lineage>
</organism>
<gene>
    <name evidence="2" type="ORF">FKW77_007676</name>
</gene>
<protein>
    <recommendedName>
        <fullName evidence="1">BTB domain-containing protein</fullName>
    </recommendedName>
</protein>
<dbReference type="PANTHER" id="PTHR47843">
    <property type="entry name" value="BTB DOMAIN-CONTAINING PROTEIN-RELATED"/>
    <property type="match status" value="1"/>
</dbReference>
<dbReference type="InterPro" id="IPR011333">
    <property type="entry name" value="SKP1/BTB/POZ_sf"/>
</dbReference>
<evidence type="ECO:0000313" key="3">
    <source>
        <dbReference type="Proteomes" id="UP000316270"/>
    </source>
</evidence>